<dbReference type="Proteomes" id="UP001469553">
    <property type="component" value="Unassembled WGS sequence"/>
</dbReference>
<proteinExistence type="predicted"/>
<reference evidence="2 3" key="1">
    <citation type="submission" date="2021-06" db="EMBL/GenBank/DDBJ databases">
        <authorList>
            <person name="Palmer J.M."/>
        </authorList>
    </citation>
    <scope>NUCLEOTIDE SEQUENCE [LARGE SCALE GENOMIC DNA]</scope>
    <source>
        <strain evidence="2 3">AS_MEX2019</strain>
        <tissue evidence="2">Muscle</tissue>
    </source>
</reference>
<keyword evidence="3" id="KW-1185">Reference proteome</keyword>
<feature type="region of interest" description="Disordered" evidence="1">
    <location>
        <begin position="19"/>
        <end position="48"/>
    </location>
</feature>
<name>A0ABV0Y665_9TELE</name>
<sequence length="106" mass="11972">MHHLKMEDDRAVNILSHICPPKPGRQGKEHINQRSSQEELQRSTVHVGESVDTTSISCALCKSFPSKKTEKRKQHEICSLQRAVRVEGHGMYVEQVAPVKTKPFGL</sequence>
<comment type="caution">
    <text evidence="2">The sequence shown here is derived from an EMBL/GenBank/DDBJ whole genome shotgun (WGS) entry which is preliminary data.</text>
</comment>
<protein>
    <submittedName>
        <fullName evidence="2">Uncharacterized protein</fullName>
    </submittedName>
</protein>
<accession>A0ABV0Y665</accession>
<evidence type="ECO:0000313" key="2">
    <source>
        <dbReference type="EMBL" id="MEQ2289159.1"/>
    </source>
</evidence>
<feature type="compositionally biased region" description="Basic and acidic residues" evidence="1">
    <location>
        <begin position="26"/>
        <end position="41"/>
    </location>
</feature>
<gene>
    <name evidence="2" type="ORF">AMECASPLE_030157</name>
</gene>
<evidence type="ECO:0000256" key="1">
    <source>
        <dbReference type="SAM" id="MobiDB-lite"/>
    </source>
</evidence>
<organism evidence="2 3">
    <name type="scientific">Ameca splendens</name>
    <dbReference type="NCBI Taxonomy" id="208324"/>
    <lineage>
        <taxon>Eukaryota</taxon>
        <taxon>Metazoa</taxon>
        <taxon>Chordata</taxon>
        <taxon>Craniata</taxon>
        <taxon>Vertebrata</taxon>
        <taxon>Euteleostomi</taxon>
        <taxon>Actinopterygii</taxon>
        <taxon>Neopterygii</taxon>
        <taxon>Teleostei</taxon>
        <taxon>Neoteleostei</taxon>
        <taxon>Acanthomorphata</taxon>
        <taxon>Ovalentaria</taxon>
        <taxon>Atherinomorphae</taxon>
        <taxon>Cyprinodontiformes</taxon>
        <taxon>Goodeidae</taxon>
        <taxon>Ameca</taxon>
    </lineage>
</organism>
<evidence type="ECO:0000313" key="3">
    <source>
        <dbReference type="Proteomes" id="UP001469553"/>
    </source>
</evidence>
<dbReference type="EMBL" id="JAHRIP010022362">
    <property type="protein sequence ID" value="MEQ2289159.1"/>
    <property type="molecule type" value="Genomic_DNA"/>
</dbReference>